<comment type="caution">
    <text evidence="3">The sequence shown here is derived from an EMBL/GenBank/DDBJ whole genome shotgun (WGS) entry which is preliminary data.</text>
</comment>
<protein>
    <recommendedName>
        <fullName evidence="5">3-methylitaconate isomerase</fullName>
    </recommendedName>
</protein>
<comment type="similarity">
    <text evidence="1">Belongs to the PrpF family.</text>
</comment>
<dbReference type="RefSeq" id="WP_179662354.1">
    <property type="nucleotide sequence ID" value="NZ_JACCBG010000001.1"/>
</dbReference>
<evidence type="ECO:0000256" key="2">
    <source>
        <dbReference type="ARBA" id="ARBA00023235"/>
    </source>
</evidence>
<dbReference type="PANTHER" id="PTHR43709:SF2">
    <property type="entry name" value="DUF453 DOMAIN PROTEIN (AFU_ORTHOLOGUE AFUA_6G00360)"/>
    <property type="match status" value="1"/>
</dbReference>
<gene>
    <name evidence="3" type="ORF">BJZ21_000552</name>
</gene>
<organism evidence="3 4">
    <name type="scientific">Nocardioides panaciterrulae</name>
    <dbReference type="NCBI Taxonomy" id="661492"/>
    <lineage>
        <taxon>Bacteria</taxon>
        <taxon>Bacillati</taxon>
        <taxon>Actinomycetota</taxon>
        <taxon>Actinomycetes</taxon>
        <taxon>Propionibacteriales</taxon>
        <taxon>Nocardioidaceae</taxon>
        <taxon>Nocardioides</taxon>
    </lineage>
</organism>
<dbReference type="SUPFAM" id="SSF54506">
    <property type="entry name" value="Diaminopimelate epimerase-like"/>
    <property type="match status" value="2"/>
</dbReference>
<evidence type="ECO:0000313" key="4">
    <source>
        <dbReference type="Proteomes" id="UP000535511"/>
    </source>
</evidence>
<accession>A0A7Y9E3K5</accession>
<evidence type="ECO:0000313" key="3">
    <source>
        <dbReference type="EMBL" id="NYD40469.1"/>
    </source>
</evidence>
<proteinExistence type="inferred from homology"/>
<reference evidence="3 4" key="1">
    <citation type="submission" date="2020-07" db="EMBL/GenBank/DDBJ databases">
        <title>Sequencing the genomes of 1000 actinobacteria strains.</title>
        <authorList>
            <person name="Klenk H.-P."/>
        </authorList>
    </citation>
    <scope>NUCLEOTIDE SEQUENCE [LARGE SCALE GENOMIC DNA]</scope>
    <source>
        <strain evidence="3 4">DSM 21350</strain>
    </source>
</reference>
<dbReference type="PANTHER" id="PTHR43709">
    <property type="entry name" value="ACONITATE ISOMERASE-RELATED"/>
    <property type="match status" value="1"/>
</dbReference>
<sequence length="402" mass="42097">MRVPAVFMRGGTSRGLFFHEQDLPEDPALRDRFILASYGSPDPDRRQVDGVGGATSSTSKVAVISDGRHLGVDVLYHFGQVSIDTALIDRRGNCGNISSAVGPFAVDEGLVTATDPVTVVRFLNVNTNKTIVAHVPTRNGRFHPVGDFELPGVPGAGAAIRLDYLDPGGSVTGHLLPTGNPRDVLHVPGVGSLEVSIVDAANPLVFVRWEDLGLSGVESPDAIDSRPDLLERIERVRSQAAVLAGITASAEQATATSPSVPKLTFVGAPRDYARSDGSLQSAGDTTLRAAMMSMGRLHRSYALTGGICTAVAAALPGTLPHEASQSQSGETRIGHPAGVLPLSAEVVQQDGGWHVPFVSAFRTARRLFEGAVLVPDELLDDPAEVAHPATSTTTGTEVPSSC</sequence>
<keyword evidence="4" id="KW-1185">Reference proteome</keyword>
<evidence type="ECO:0008006" key="5">
    <source>
        <dbReference type="Google" id="ProtNLM"/>
    </source>
</evidence>
<dbReference type="GO" id="GO:0016853">
    <property type="term" value="F:isomerase activity"/>
    <property type="evidence" value="ECO:0007669"/>
    <property type="project" value="UniProtKB-KW"/>
</dbReference>
<dbReference type="Gene3D" id="3.10.310.10">
    <property type="entry name" value="Diaminopimelate Epimerase, Chain A, domain 1"/>
    <property type="match status" value="2"/>
</dbReference>
<dbReference type="Pfam" id="PF04303">
    <property type="entry name" value="PrpF"/>
    <property type="match status" value="1"/>
</dbReference>
<dbReference type="InterPro" id="IPR007400">
    <property type="entry name" value="PrpF-like"/>
</dbReference>
<dbReference type="Proteomes" id="UP000535511">
    <property type="component" value="Unassembled WGS sequence"/>
</dbReference>
<name>A0A7Y9E3K5_9ACTN</name>
<dbReference type="EMBL" id="JACCBG010000001">
    <property type="protein sequence ID" value="NYD40469.1"/>
    <property type="molecule type" value="Genomic_DNA"/>
</dbReference>
<dbReference type="AlphaFoldDB" id="A0A7Y9E3K5"/>
<evidence type="ECO:0000256" key="1">
    <source>
        <dbReference type="ARBA" id="ARBA00007673"/>
    </source>
</evidence>
<keyword evidence="2" id="KW-0413">Isomerase</keyword>